<evidence type="ECO:0000313" key="2">
    <source>
        <dbReference type="Proteomes" id="UP000070501"/>
    </source>
</evidence>
<dbReference type="InParanoid" id="A0A136JHJ6"/>
<reference evidence="2" key="1">
    <citation type="submission" date="2016-02" db="EMBL/GenBank/DDBJ databases">
        <title>Draft genome sequence of Microdochium bolleyi, a fungal endophyte of beachgrass.</title>
        <authorList>
            <consortium name="DOE Joint Genome Institute"/>
            <person name="David A.S."/>
            <person name="May G."/>
            <person name="Haridas S."/>
            <person name="Lim J."/>
            <person name="Wang M."/>
            <person name="Labutti K."/>
            <person name="Lipzen A."/>
            <person name="Barry K."/>
            <person name="Grigoriev I.V."/>
        </authorList>
    </citation>
    <scope>NUCLEOTIDE SEQUENCE [LARGE SCALE GENOMIC DNA]</scope>
    <source>
        <strain evidence="2">J235TASD1</strain>
    </source>
</reference>
<proteinExistence type="predicted"/>
<protein>
    <submittedName>
        <fullName evidence="1">Uncharacterized protein</fullName>
    </submittedName>
</protein>
<dbReference type="EMBL" id="KQ964245">
    <property type="protein sequence ID" value="KXJ96625.1"/>
    <property type="molecule type" value="Genomic_DNA"/>
</dbReference>
<name>A0A136JHJ6_9PEZI</name>
<sequence length="104" mass="12092">MVLRHGEHTSGWSYTAEYLPRRIARWITSARGCGMVGWDGDCQLRYFFLPDHCAFGDFPESKDRRLRYCRSTLDAPIEVWLMCCLFVLVGKEQQTCDSNHRRGG</sequence>
<evidence type="ECO:0000313" key="1">
    <source>
        <dbReference type="EMBL" id="KXJ96625.1"/>
    </source>
</evidence>
<gene>
    <name evidence="1" type="ORF">Micbo1qcDRAFT_1923</name>
</gene>
<keyword evidence="2" id="KW-1185">Reference proteome</keyword>
<accession>A0A136JHJ6</accession>
<dbReference type="Proteomes" id="UP000070501">
    <property type="component" value="Unassembled WGS sequence"/>
</dbReference>
<dbReference type="AlphaFoldDB" id="A0A136JHJ6"/>
<organism evidence="1 2">
    <name type="scientific">Microdochium bolleyi</name>
    <dbReference type="NCBI Taxonomy" id="196109"/>
    <lineage>
        <taxon>Eukaryota</taxon>
        <taxon>Fungi</taxon>
        <taxon>Dikarya</taxon>
        <taxon>Ascomycota</taxon>
        <taxon>Pezizomycotina</taxon>
        <taxon>Sordariomycetes</taxon>
        <taxon>Xylariomycetidae</taxon>
        <taxon>Xylariales</taxon>
        <taxon>Microdochiaceae</taxon>
        <taxon>Microdochium</taxon>
    </lineage>
</organism>